<evidence type="ECO:0000259" key="1">
    <source>
        <dbReference type="Pfam" id="PF02225"/>
    </source>
</evidence>
<gene>
    <name evidence="2" type="primary">NAALAD2_3</name>
    <name evidence="2" type="ORF">SK128_003415</name>
</gene>
<organism evidence="2 3">
    <name type="scientific">Halocaridina rubra</name>
    <name type="common">Hawaiian red shrimp</name>
    <dbReference type="NCBI Taxonomy" id="373956"/>
    <lineage>
        <taxon>Eukaryota</taxon>
        <taxon>Metazoa</taxon>
        <taxon>Ecdysozoa</taxon>
        <taxon>Arthropoda</taxon>
        <taxon>Crustacea</taxon>
        <taxon>Multicrustacea</taxon>
        <taxon>Malacostraca</taxon>
        <taxon>Eumalacostraca</taxon>
        <taxon>Eucarida</taxon>
        <taxon>Decapoda</taxon>
        <taxon>Pleocyemata</taxon>
        <taxon>Caridea</taxon>
        <taxon>Atyoidea</taxon>
        <taxon>Atyidae</taxon>
        <taxon>Halocaridina</taxon>
    </lineage>
</organism>
<keyword evidence="2" id="KW-0645">Protease</keyword>
<dbReference type="PANTHER" id="PTHR10404">
    <property type="entry name" value="N-ACETYLATED-ALPHA-LINKED ACIDIC DIPEPTIDASE"/>
    <property type="match status" value="1"/>
</dbReference>
<dbReference type="Gene3D" id="3.50.30.30">
    <property type="match status" value="1"/>
</dbReference>
<dbReference type="EC" id="3.4.17.21" evidence="2"/>
<dbReference type="CDD" id="cd02121">
    <property type="entry name" value="PA_GCPII_like"/>
    <property type="match status" value="1"/>
</dbReference>
<dbReference type="SUPFAM" id="SSF52025">
    <property type="entry name" value="PA domain"/>
    <property type="match status" value="1"/>
</dbReference>
<reference evidence="2 3" key="1">
    <citation type="submission" date="2023-11" db="EMBL/GenBank/DDBJ databases">
        <title>Halocaridina rubra genome assembly.</title>
        <authorList>
            <person name="Smith C."/>
        </authorList>
    </citation>
    <scope>NUCLEOTIDE SEQUENCE [LARGE SCALE GENOMIC DNA]</scope>
    <source>
        <strain evidence="2">EP-1</strain>
        <tissue evidence="2">Whole</tissue>
    </source>
</reference>
<dbReference type="GO" id="GO:0004181">
    <property type="term" value="F:metallocarboxypeptidase activity"/>
    <property type="evidence" value="ECO:0007669"/>
    <property type="project" value="UniProtKB-EC"/>
</dbReference>
<evidence type="ECO:0000313" key="2">
    <source>
        <dbReference type="EMBL" id="KAK7084137.1"/>
    </source>
</evidence>
<dbReference type="EMBL" id="JAXCGZ010002251">
    <property type="protein sequence ID" value="KAK7084137.1"/>
    <property type="molecule type" value="Genomic_DNA"/>
</dbReference>
<name>A0AAN8XIM5_HALRR</name>
<keyword evidence="3" id="KW-1185">Reference proteome</keyword>
<dbReference type="SUPFAM" id="SSF53187">
    <property type="entry name" value="Zn-dependent exopeptidases"/>
    <property type="match status" value="1"/>
</dbReference>
<dbReference type="AlphaFoldDB" id="A0AAN8XIM5"/>
<feature type="domain" description="PA" evidence="1">
    <location>
        <begin position="135"/>
        <end position="221"/>
    </location>
</feature>
<comment type="caution">
    <text evidence="2">The sequence shown here is derived from an EMBL/GenBank/DDBJ whole genome shotgun (WGS) entry which is preliminary data.</text>
</comment>
<dbReference type="InterPro" id="IPR003137">
    <property type="entry name" value="PA_domain"/>
</dbReference>
<keyword evidence="2" id="KW-0121">Carboxypeptidase</keyword>
<dbReference type="InterPro" id="IPR039373">
    <property type="entry name" value="Peptidase_M28B"/>
</dbReference>
<dbReference type="Proteomes" id="UP001381693">
    <property type="component" value="Unassembled WGS sequence"/>
</dbReference>
<sequence length="269" mass="30198">MYEKLLRNKWESEDHYNERIIDLIDPTQLRNNLQELSRKPHLAGSARDDELASLIQQRLLAAGFDTAELVPYKVLLDRPDSNNPNLITIKDGNGEVTFTSKYKEDELHSDDEDPDFVQAFNAYAAAGDVTTEPGTGIVYVNYGRVEDFKKLEELGVEVAGNLVIARYGKIFRGNKLMHAEERNATGVILFSDPRDVALEGVEPMEVYPNTFWLPGSGMQRGGTYTIKGDPLTPGWPSTEHAFRLQEEDVPLAKIPCQPIGYDDAKIILE</sequence>
<accession>A0AAN8XIM5</accession>
<proteinExistence type="predicted"/>
<dbReference type="PANTHER" id="PTHR10404:SF77">
    <property type="entry name" value="GLUTAMATE CARBOXYPEPTIDASE 2 HOMOLOG"/>
    <property type="match status" value="1"/>
</dbReference>
<dbReference type="Pfam" id="PF02225">
    <property type="entry name" value="PA"/>
    <property type="match status" value="1"/>
</dbReference>
<evidence type="ECO:0000313" key="3">
    <source>
        <dbReference type="Proteomes" id="UP001381693"/>
    </source>
</evidence>
<protein>
    <submittedName>
        <fullName evidence="2">N-acetylated-alpha-linked acidic dipeptidase 2</fullName>
        <ecNumber evidence="2">3.4.17.21</ecNumber>
    </submittedName>
</protein>
<keyword evidence="2" id="KW-0378">Hydrolase</keyword>
<dbReference type="InterPro" id="IPR046450">
    <property type="entry name" value="PA_dom_sf"/>
</dbReference>